<feature type="domain" description="SLH" evidence="1">
    <location>
        <begin position="41"/>
        <end position="104"/>
    </location>
</feature>
<dbReference type="PROSITE" id="PS51272">
    <property type="entry name" value="SLH"/>
    <property type="match status" value="1"/>
</dbReference>
<protein>
    <submittedName>
        <fullName evidence="2">S-layer homology domain-containing protein</fullName>
    </submittedName>
</protein>
<evidence type="ECO:0000313" key="3">
    <source>
        <dbReference type="Proteomes" id="UP001519887"/>
    </source>
</evidence>
<feature type="non-terminal residue" evidence="2">
    <location>
        <position position="119"/>
    </location>
</feature>
<evidence type="ECO:0000259" key="1">
    <source>
        <dbReference type="PROSITE" id="PS51272"/>
    </source>
</evidence>
<sequence>AVRLSSEGGLVPVLASFSSQADDSGEVTVRSRDNGVYAVISGTKSFADIQGHWAQREIENLASRLIANGITENSYAPAENVNRAEFAALLVRAIGLGDLEGRASFTDLQQDDWFAAAAG</sequence>
<comment type="caution">
    <text evidence="2">The sequence shown here is derived from an EMBL/GenBank/DDBJ whole genome shotgun (WGS) entry which is preliminary data.</text>
</comment>
<keyword evidence="3" id="KW-1185">Reference proteome</keyword>
<dbReference type="Proteomes" id="UP001519887">
    <property type="component" value="Unassembled WGS sequence"/>
</dbReference>
<gene>
    <name evidence="2" type="ORF">K0U00_49745</name>
</gene>
<accession>A0ABS7CMZ5</accession>
<organism evidence="2 3">
    <name type="scientific">Paenibacillus sepulcri</name>
    <dbReference type="NCBI Taxonomy" id="359917"/>
    <lineage>
        <taxon>Bacteria</taxon>
        <taxon>Bacillati</taxon>
        <taxon>Bacillota</taxon>
        <taxon>Bacilli</taxon>
        <taxon>Bacillales</taxon>
        <taxon>Paenibacillaceae</taxon>
        <taxon>Paenibacillus</taxon>
    </lineage>
</organism>
<dbReference type="InterPro" id="IPR001119">
    <property type="entry name" value="SLH_dom"/>
</dbReference>
<proteinExistence type="predicted"/>
<dbReference type="EMBL" id="JAHZIK010003643">
    <property type="protein sequence ID" value="MBW7462162.1"/>
    <property type="molecule type" value="Genomic_DNA"/>
</dbReference>
<name>A0ABS7CMZ5_9BACL</name>
<evidence type="ECO:0000313" key="2">
    <source>
        <dbReference type="EMBL" id="MBW7462162.1"/>
    </source>
</evidence>
<feature type="non-terminal residue" evidence="2">
    <location>
        <position position="1"/>
    </location>
</feature>
<dbReference type="Pfam" id="PF00395">
    <property type="entry name" value="SLH"/>
    <property type="match status" value="1"/>
</dbReference>
<reference evidence="2 3" key="1">
    <citation type="submission" date="2021-07" db="EMBL/GenBank/DDBJ databases">
        <title>Paenibacillus radiodurans sp. nov., isolated from the southeastern edge of Tengger Desert.</title>
        <authorList>
            <person name="Zhang G."/>
        </authorList>
    </citation>
    <scope>NUCLEOTIDE SEQUENCE [LARGE SCALE GENOMIC DNA]</scope>
    <source>
        <strain evidence="2 3">CCM 7311</strain>
    </source>
</reference>